<gene>
    <name evidence="1" type="ORF">ZOSMA_83G00540</name>
</gene>
<keyword evidence="2" id="KW-1185">Reference proteome</keyword>
<name>A0A0K9NNN7_ZOSMR</name>
<dbReference type="EMBL" id="LFYR01002038">
    <property type="protein sequence ID" value="KMZ57677.1"/>
    <property type="molecule type" value="Genomic_DNA"/>
</dbReference>
<sequence>MARGAKLWCSHCEELCSVDRDSNTGITCCLECGKILCEDFHSVKHDCRMNFDGKILKIHMGKQRRLSRNKNSTKSMNMMD</sequence>
<dbReference type="Proteomes" id="UP000036987">
    <property type="component" value="Unassembled WGS sequence"/>
</dbReference>
<comment type="caution">
    <text evidence="1">The sequence shown here is derived from an EMBL/GenBank/DDBJ whole genome shotgun (WGS) entry which is preliminary data.</text>
</comment>
<evidence type="ECO:0000313" key="2">
    <source>
        <dbReference type="Proteomes" id="UP000036987"/>
    </source>
</evidence>
<dbReference type="AlphaFoldDB" id="A0A0K9NNN7"/>
<reference evidence="2" key="1">
    <citation type="journal article" date="2016" name="Nature">
        <title>The genome of the seagrass Zostera marina reveals angiosperm adaptation to the sea.</title>
        <authorList>
            <person name="Olsen J.L."/>
            <person name="Rouze P."/>
            <person name="Verhelst B."/>
            <person name="Lin Y.-C."/>
            <person name="Bayer T."/>
            <person name="Collen J."/>
            <person name="Dattolo E."/>
            <person name="De Paoli E."/>
            <person name="Dittami S."/>
            <person name="Maumus F."/>
            <person name="Michel G."/>
            <person name="Kersting A."/>
            <person name="Lauritano C."/>
            <person name="Lohaus R."/>
            <person name="Toepel M."/>
            <person name="Tonon T."/>
            <person name="Vanneste K."/>
            <person name="Amirebrahimi M."/>
            <person name="Brakel J."/>
            <person name="Bostroem C."/>
            <person name="Chovatia M."/>
            <person name="Grimwood J."/>
            <person name="Jenkins J.W."/>
            <person name="Jueterbock A."/>
            <person name="Mraz A."/>
            <person name="Stam W.T."/>
            <person name="Tice H."/>
            <person name="Bornberg-Bauer E."/>
            <person name="Green P.J."/>
            <person name="Pearson G.A."/>
            <person name="Procaccini G."/>
            <person name="Duarte C.M."/>
            <person name="Schmutz J."/>
            <person name="Reusch T.B.H."/>
            <person name="Van de Peer Y."/>
        </authorList>
    </citation>
    <scope>NUCLEOTIDE SEQUENCE [LARGE SCALE GENOMIC DNA]</scope>
    <source>
        <strain evidence="2">cv. Finnish</strain>
    </source>
</reference>
<evidence type="ECO:0000313" key="1">
    <source>
        <dbReference type="EMBL" id="KMZ57677.1"/>
    </source>
</evidence>
<accession>A0A0K9NNN7</accession>
<organism evidence="1 2">
    <name type="scientific">Zostera marina</name>
    <name type="common">Eelgrass</name>
    <dbReference type="NCBI Taxonomy" id="29655"/>
    <lineage>
        <taxon>Eukaryota</taxon>
        <taxon>Viridiplantae</taxon>
        <taxon>Streptophyta</taxon>
        <taxon>Embryophyta</taxon>
        <taxon>Tracheophyta</taxon>
        <taxon>Spermatophyta</taxon>
        <taxon>Magnoliopsida</taxon>
        <taxon>Liliopsida</taxon>
        <taxon>Zosteraceae</taxon>
        <taxon>Zostera</taxon>
    </lineage>
</organism>
<proteinExistence type="predicted"/>
<protein>
    <submittedName>
        <fullName evidence="1">Uncharacterized protein</fullName>
    </submittedName>
</protein>